<keyword evidence="2" id="KW-1185">Reference proteome</keyword>
<evidence type="ECO:0000313" key="2">
    <source>
        <dbReference type="Proteomes" id="UP001497472"/>
    </source>
</evidence>
<protein>
    <submittedName>
        <fullName evidence="1">Uncharacterized protein</fullName>
    </submittedName>
</protein>
<dbReference type="EMBL" id="CAVLEF010000122">
    <property type="protein sequence ID" value="CAK1551183.1"/>
    <property type="molecule type" value="Genomic_DNA"/>
</dbReference>
<comment type="caution">
    <text evidence="1">The sequence shown here is derived from an EMBL/GenBank/DDBJ whole genome shotgun (WGS) entry which is preliminary data.</text>
</comment>
<accession>A0AAV1JS39</accession>
<name>A0AAV1JS39_9NEOP</name>
<reference evidence="1 2" key="1">
    <citation type="submission" date="2023-11" db="EMBL/GenBank/DDBJ databases">
        <authorList>
            <person name="Okamura Y."/>
        </authorList>
    </citation>
    <scope>NUCLEOTIDE SEQUENCE [LARGE SCALE GENOMIC DNA]</scope>
</reference>
<organism evidence="1 2">
    <name type="scientific">Leptosia nina</name>
    <dbReference type="NCBI Taxonomy" id="320188"/>
    <lineage>
        <taxon>Eukaryota</taxon>
        <taxon>Metazoa</taxon>
        <taxon>Ecdysozoa</taxon>
        <taxon>Arthropoda</taxon>
        <taxon>Hexapoda</taxon>
        <taxon>Insecta</taxon>
        <taxon>Pterygota</taxon>
        <taxon>Neoptera</taxon>
        <taxon>Endopterygota</taxon>
        <taxon>Lepidoptera</taxon>
        <taxon>Glossata</taxon>
        <taxon>Ditrysia</taxon>
        <taxon>Papilionoidea</taxon>
        <taxon>Pieridae</taxon>
        <taxon>Pierinae</taxon>
        <taxon>Leptosia</taxon>
    </lineage>
</organism>
<proteinExistence type="predicted"/>
<gene>
    <name evidence="1" type="ORF">LNINA_LOCUS10347</name>
</gene>
<sequence>MLSNSAHILILAGNQNRNKSVSMHGSHIELDVLCWKTSFGVYGLKSRLYGIPFVLSLWCVVFSVQDLRSAEIRFILPPNCQHRNIFARRQYSEANVCPPHHRMTVTQMVRRRTQFREQRACGSLPDARLTRAAVEAQTP</sequence>
<evidence type="ECO:0000313" key="1">
    <source>
        <dbReference type="EMBL" id="CAK1551183.1"/>
    </source>
</evidence>
<dbReference type="AlphaFoldDB" id="A0AAV1JS39"/>
<dbReference type="Proteomes" id="UP001497472">
    <property type="component" value="Unassembled WGS sequence"/>
</dbReference>